<keyword evidence="5" id="KW-1185">Reference proteome</keyword>
<comment type="similarity">
    <text evidence="1">Belongs to the UPF0337 (CsbD) family.</text>
</comment>
<dbReference type="EMBL" id="PVNG01000021">
    <property type="protein sequence ID" value="PRX59038.1"/>
    <property type="molecule type" value="Genomic_DNA"/>
</dbReference>
<evidence type="ECO:0000256" key="1">
    <source>
        <dbReference type="ARBA" id="ARBA00009129"/>
    </source>
</evidence>
<dbReference type="Proteomes" id="UP000238312">
    <property type="component" value="Unassembled WGS sequence"/>
</dbReference>
<proteinExistence type="inferred from homology"/>
<name>A0A2T0MMG7_9ACTN</name>
<dbReference type="Pfam" id="PF05532">
    <property type="entry name" value="CsbD"/>
    <property type="match status" value="1"/>
</dbReference>
<comment type="caution">
    <text evidence="4">The sequence shown here is derived from an EMBL/GenBank/DDBJ whole genome shotgun (WGS) entry which is preliminary data.</text>
</comment>
<dbReference type="OrthoDB" id="2143260at2"/>
<dbReference type="RefSeq" id="WP_106248606.1">
    <property type="nucleotide sequence ID" value="NZ_JBFAVE010000134.1"/>
</dbReference>
<organism evidence="4 5">
    <name type="scientific">Nonomuraea fuscirosea</name>
    <dbReference type="NCBI Taxonomy" id="1291556"/>
    <lineage>
        <taxon>Bacteria</taxon>
        <taxon>Bacillati</taxon>
        <taxon>Actinomycetota</taxon>
        <taxon>Actinomycetes</taxon>
        <taxon>Streptosporangiales</taxon>
        <taxon>Streptosporangiaceae</taxon>
        <taxon>Nonomuraea</taxon>
    </lineage>
</organism>
<dbReference type="InterPro" id="IPR008462">
    <property type="entry name" value="CsbD"/>
</dbReference>
<feature type="region of interest" description="Disordered" evidence="2">
    <location>
        <begin position="26"/>
        <end position="57"/>
    </location>
</feature>
<evidence type="ECO:0000313" key="4">
    <source>
        <dbReference type="EMBL" id="PRX59038.1"/>
    </source>
</evidence>
<evidence type="ECO:0000259" key="3">
    <source>
        <dbReference type="Pfam" id="PF05532"/>
    </source>
</evidence>
<dbReference type="InterPro" id="IPR036629">
    <property type="entry name" value="YjbJ_sf"/>
</dbReference>
<sequence>MSLRWEISNKVQVLKGWARQRFGRVSGNRRQQIAGKSDRVAGNLKQAGRKARDAFKR</sequence>
<accession>A0A2T0MMG7</accession>
<evidence type="ECO:0000256" key="2">
    <source>
        <dbReference type="SAM" id="MobiDB-lite"/>
    </source>
</evidence>
<dbReference type="AlphaFoldDB" id="A0A2T0MMG7"/>
<feature type="domain" description="CsbD-like" evidence="3">
    <location>
        <begin position="7"/>
        <end position="57"/>
    </location>
</feature>
<dbReference type="SUPFAM" id="SSF69047">
    <property type="entry name" value="Hypothetical protein YjbJ"/>
    <property type="match status" value="1"/>
</dbReference>
<dbReference type="Gene3D" id="1.10.1470.10">
    <property type="entry name" value="YjbJ"/>
    <property type="match status" value="1"/>
</dbReference>
<gene>
    <name evidence="4" type="ORF">B0I32_121142</name>
</gene>
<evidence type="ECO:0000313" key="5">
    <source>
        <dbReference type="Proteomes" id="UP000238312"/>
    </source>
</evidence>
<reference evidence="4 5" key="1">
    <citation type="submission" date="2018-03" db="EMBL/GenBank/DDBJ databases">
        <title>Genomic Encyclopedia of Type Strains, Phase III (KMG-III): the genomes of soil and plant-associated and newly described type strains.</title>
        <authorList>
            <person name="Whitman W."/>
        </authorList>
    </citation>
    <scope>NUCLEOTIDE SEQUENCE [LARGE SCALE GENOMIC DNA]</scope>
    <source>
        <strain evidence="4 5">CGMCC 4.7104</strain>
    </source>
</reference>
<protein>
    <submittedName>
        <fullName evidence="4">CsbD-like protein</fullName>
    </submittedName>
</protein>